<evidence type="ECO:0000256" key="10">
    <source>
        <dbReference type="PROSITE-ProRule" id="PRU00626"/>
    </source>
</evidence>
<keyword evidence="9" id="KW-0687">Ribonucleoprotein</keyword>
<evidence type="ECO:0000256" key="3">
    <source>
        <dbReference type="ARBA" id="ARBA00022640"/>
    </source>
</evidence>
<keyword evidence="5" id="KW-0677">Repeat</keyword>
<dbReference type="InterPro" id="IPR001890">
    <property type="entry name" value="RNA-binding_CRM"/>
</dbReference>
<feature type="domain" description="CRM" evidence="12">
    <location>
        <begin position="449"/>
        <end position="546"/>
    </location>
</feature>
<dbReference type="PROSITE" id="PS51295">
    <property type="entry name" value="CRM"/>
    <property type="match status" value="3"/>
</dbReference>
<keyword evidence="2" id="KW-0150">Chloroplast</keyword>
<keyword evidence="3" id="KW-0934">Plastid</keyword>
<feature type="domain" description="CRM" evidence="12">
    <location>
        <begin position="662"/>
        <end position="762"/>
    </location>
</feature>
<evidence type="ECO:0000256" key="9">
    <source>
        <dbReference type="ARBA" id="ARBA00023274"/>
    </source>
</evidence>
<dbReference type="Proteomes" id="UP001152484">
    <property type="component" value="Unassembled WGS sequence"/>
</dbReference>
<dbReference type="FunFam" id="3.30.110.60:FF:000002">
    <property type="entry name" value="CRS2-associated factor 1, chloroplastic"/>
    <property type="match status" value="1"/>
</dbReference>
<keyword evidence="8" id="KW-0508">mRNA splicing</keyword>
<sequence length="842" mass="95008">MIIAFQHSSAGIMGIGKIQGASPYLNFPSPSSSATSQYHYFHNPLHFPTTLRTQIFELYRSSPTTQTEIVSTTPKRKKRKPRSSFLEKIHEKWPLEHTSSWKNIPWQEQNPETIVEQTPYPRLSCTVNRTDNKEEKVETSDSMSCNSKIQELKVLDGEVNSNSEAVKFGGDSTSILTSQKGQILDRDLHLRGNLPTGSVPESNCDVAGVHRGVNVKELGNAKGLSAHKNGLKCPWEGESECRGEEKSGMSYAQLADKSIPEVELKRLRNVALRTIEIINVGTTGITQALVVYIHEKWKEDEIVKLNFVGPLSHNMDRTQEILEAETGGIVICRSGCSIVIYRGLLYTYDYVKSVVKQSQFNLNPSKSSRDLVAKGGNGLLDGASKSYLHSQTEEEKTDLSELNPPLIELGPRVEDWSGGQPLPIDADLLPAVVPGYRPPFRRVLYGVKYNLRENEKAHLRRTAKAMPPHFSLGRNRVLQGLAAAVVKLWERNIIVKIAIKRGVHNTCSERMAEELRVLTGGTLLSRNKEYIVFYRGNDFLVPVVAEALKEAESRNALQQEEEEARKLASNSIFASCRDAKRPFVAGTLAETIAATTHWATQPITVQEREKMMKDAAEARHASLIRFLEQKLAFANKKVKNAEKALRKLQKNLEPSELPIDLETLTTEERFLFIKMGLSMKPYLLVGRRAVFDGTIENMHLHWKYRELVKIIVERKTLPQVKHMAITLEAESGGVLISIEKTTQGHAVILYRGKNYQRPCELRPKNLLTRRQALARSIELQRREALKHHILVLKDKIENLKSELAETNTEKEIDEAALYSRLDAFADDEDLEEEETDEVDLEE</sequence>
<dbReference type="GO" id="GO:1990904">
    <property type="term" value="C:ribonucleoprotein complex"/>
    <property type="evidence" value="ECO:0007669"/>
    <property type="project" value="UniProtKB-KW"/>
</dbReference>
<dbReference type="GO" id="GO:0000373">
    <property type="term" value="P:Group II intron splicing"/>
    <property type="evidence" value="ECO:0007669"/>
    <property type="project" value="UniProtKB-ARBA"/>
</dbReference>
<dbReference type="GO" id="GO:0006397">
    <property type="term" value="P:mRNA processing"/>
    <property type="evidence" value="ECO:0007669"/>
    <property type="project" value="UniProtKB-KW"/>
</dbReference>
<organism evidence="13 14">
    <name type="scientific">Cuscuta europaea</name>
    <name type="common">European dodder</name>
    <dbReference type="NCBI Taxonomy" id="41803"/>
    <lineage>
        <taxon>Eukaryota</taxon>
        <taxon>Viridiplantae</taxon>
        <taxon>Streptophyta</taxon>
        <taxon>Embryophyta</taxon>
        <taxon>Tracheophyta</taxon>
        <taxon>Spermatophyta</taxon>
        <taxon>Magnoliopsida</taxon>
        <taxon>eudicotyledons</taxon>
        <taxon>Gunneridae</taxon>
        <taxon>Pentapetalae</taxon>
        <taxon>asterids</taxon>
        <taxon>lamiids</taxon>
        <taxon>Solanales</taxon>
        <taxon>Convolvulaceae</taxon>
        <taxon>Cuscuteae</taxon>
        <taxon>Cuscuta</taxon>
        <taxon>Cuscuta subgen. Cuscuta</taxon>
    </lineage>
</organism>
<gene>
    <name evidence="13" type="ORF">CEURO_LOCUS8795</name>
</gene>
<evidence type="ECO:0000256" key="1">
    <source>
        <dbReference type="ARBA" id="ARBA00004229"/>
    </source>
</evidence>
<evidence type="ECO:0000256" key="4">
    <source>
        <dbReference type="ARBA" id="ARBA00022664"/>
    </source>
</evidence>
<comment type="subcellular location">
    <subcellularLocation>
        <location evidence="1">Plastid</location>
        <location evidence="1">Chloroplast</location>
    </subcellularLocation>
</comment>
<dbReference type="PANTHER" id="PTHR31846:SF7">
    <property type="entry name" value="CRS1 _ YHBY (CRM) DOMAIN-CONTAINING PROTEIN"/>
    <property type="match status" value="1"/>
</dbReference>
<dbReference type="InterPro" id="IPR035920">
    <property type="entry name" value="YhbY-like_sf"/>
</dbReference>
<feature type="coiled-coil region" evidence="11">
    <location>
        <begin position="624"/>
        <end position="651"/>
    </location>
</feature>
<dbReference type="SUPFAM" id="SSF75471">
    <property type="entry name" value="YhbY-like"/>
    <property type="match status" value="3"/>
</dbReference>
<evidence type="ECO:0000313" key="13">
    <source>
        <dbReference type="EMBL" id="CAH9083904.1"/>
    </source>
</evidence>
<keyword evidence="7" id="KW-0809">Transit peptide</keyword>
<comment type="caution">
    <text evidence="13">The sequence shown here is derived from an EMBL/GenBank/DDBJ whole genome shotgun (WGS) entry which is preliminary data.</text>
</comment>
<evidence type="ECO:0000313" key="14">
    <source>
        <dbReference type="Proteomes" id="UP001152484"/>
    </source>
</evidence>
<feature type="domain" description="CRM" evidence="12">
    <location>
        <begin position="257"/>
        <end position="353"/>
    </location>
</feature>
<proteinExistence type="predicted"/>
<dbReference type="InterPro" id="IPR045278">
    <property type="entry name" value="CRS1/CFM2/CFM3"/>
</dbReference>
<accession>A0A9P0Z1X1</accession>
<protein>
    <recommendedName>
        <fullName evidence="12">CRM domain-containing protein</fullName>
    </recommendedName>
</protein>
<evidence type="ECO:0000259" key="12">
    <source>
        <dbReference type="PROSITE" id="PS51295"/>
    </source>
</evidence>
<reference evidence="13" key="1">
    <citation type="submission" date="2022-07" db="EMBL/GenBank/DDBJ databases">
        <authorList>
            <person name="Macas J."/>
            <person name="Novak P."/>
            <person name="Neumann P."/>
        </authorList>
    </citation>
    <scope>NUCLEOTIDE SEQUENCE</scope>
</reference>
<dbReference type="SMART" id="SM01103">
    <property type="entry name" value="CRS1_YhbY"/>
    <property type="match status" value="3"/>
</dbReference>
<keyword evidence="14" id="KW-1185">Reference proteome</keyword>
<feature type="coiled-coil region" evidence="11">
    <location>
        <begin position="782"/>
        <end position="816"/>
    </location>
</feature>
<dbReference type="Pfam" id="PF01985">
    <property type="entry name" value="CRS1_YhbY"/>
    <property type="match status" value="3"/>
</dbReference>
<dbReference type="GO" id="GO:0003729">
    <property type="term" value="F:mRNA binding"/>
    <property type="evidence" value="ECO:0007669"/>
    <property type="project" value="InterPro"/>
</dbReference>
<evidence type="ECO:0000256" key="11">
    <source>
        <dbReference type="SAM" id="Coils"/>
    </source>
</evidence>
<dbReference type="PANTHER" id="PTHR31846">
    <property type="entry name" value="CRS1 / YHBY (CRM) DOMAIN-CONTAINING PROTEIN"/>
    <property type="match status" value="1"/>
</dbReference>
<dbReference type="Gene3D" id="3.30.110.60">
    <property type="entry name" value="YhbY-like"/>
    <property type="match status" value="3"/>
</dbReference>
<name>A0A9P0Z1X1_CUSEU</name>
<keyword evidence="6 10" id="KW-0694">RNA-binding</keyword>
<evidence type="ECO:0000256" key="8">
    <source>
        <dbReference type="ARBA" id="ARBA00023187"/>
    </source>
</evidence>
<keyword evidence="11" id="KW-0175">Coiled coil</keyword>
<keyword evidence="4" id="KW-0507">mRNA processing</keyword>
<dbReference type="OrthoDB" id="551352at2759"/>
<dbReference type="EMBL" id="CAMAPE010000017">
    <property type="protein sequence ID" value="CAH9083904.1"/>
    <property type="molecule type" value="Genomic_DNA"/>
</dbReference>
<evidence type="ECO:0000256" key="7">
    <source>
        <dbReference type="ARBA" id="ARBA00022946"/>
    </source>
</evidence>
<evidence type="ECO:0000256" key="6">
    <source>
        <dbReference type="ARBA" id="ARBA00022884"/>
    </source>
</evidence>
<dbReference type="AlphaFoldDB" id="A0A9P0Z1X1"/>
<dbReference type="GO" id="GO:0009507">
    <property type="term" value="C:chloroplast"/>
    <property type="evidence" value="ECO:0007669"/>
    <property type="project" value="UniProtKB-SubCell"/>
</dbReference>
<evidence type="ECO:0000256" key="5">
    <source>
        <dbReference type="ARBA" id="ARBA00022737"/>
    </source>
</evidence>
<evidence type="ECO:0000256" key="2">
    <source>
        <dbReference type="ARBA" id="ARBA00022528"/>
    </source>
</evidence>